<dbReference type="GO" id="GO:0003735">
    <property type="term" value="F:structural constituent of ribosome"/>
    <property type="evidence" value="ECO:0007669"/>
    <property type="project" value="InterPro"/>
</dbReference>
<dbReference type="Pfam" id="PF01283">
    <property type="entry name" value="Ribosomal_S26e"/>
    <property type="match status" value="1"/>
</dbReference>
<dbReference type="GO" id="GO:0022627">
    <property type="term" value="C:cytosolic small ribosomal subunit"/>
    <property type="evidence" value="ECO:0007669"/>
    <property type="project" value="TreeGrafter"/>
</dbReference>
<comment type="similarity">
    <text evidence="1 4">Belongs to the eukaryotic ribosomal protein eS26 family.</text>
</comment>
<dbReference type="GO" id="GO:0003729">
    <property type="term" value="F:mRNA binding"/>
    <property type="evidence" value="ECO:0007669"/>
    <property type="project" value="TreeGrafter"/>
</dbReference>
<keyword evidence="2 4" id="KW-0689">Ribosomal protein</keyword>
<protein>
    <recommendedName>
        <fullName evidence="4">40S ribosomal protein S26</fullName>
    </recommendedName>
</protein>
<organism evidence="5 6">
    <name type="scientific">Rhizoclosmatium globosum</name>
    <dbReference type="NCBI Taxonomy" id="329046"/>
    <lineage>
        <taxon>Eukaryota</taxon>
        <taxon>Fungi</taxon>
        <taxon>Fungi incertae sedis</taxon>
        <taxon>Chytridiomycota</taxon>
        <taxon>Chytridiomycota incertae sedis</taxon>
        <taxon>Chytridiomycetes</taxon>
        <taxon>Chytridiales</taxon>
        <taxon>Chytriomycetaceae</taxon>
        <taxon>Rhizoclosmatium</taxon>
    </lineage>
</organism>
<evidence type="ECO:0000256" key="1">
    <source>
        <dbReference type="ARBA" id="ARBA00008596"/>
    </source>
</evidence>
<dbReference type="OrthoDB" id="10262653at2759"/>
<dbReference type="InterPro" id="IPR038551">
    <property type="entry name" value="Ribosomal_eS26_sf"/>
</dbReference>
<dbReference type="GO" id="GO:0006412">
    <property type="term" value="P:translation"/>
    <property type="evidence" value="ECO:0007669"/>
    <property type="project" value="InterPro"/>
</dbReference>
<dbReference type="InterPro" id="IPR047864">
    <property type="entry name" value="Ribosomal_eS26_CS"/>
</dbReference>
<evidence type="ECO:0000313" key="5">
    <source>
        <dbReference type="EMBL" id="ORY44110.1"/>
    </source>
</evidence>
<keyword evidence="6" id="KW-1185">Reference proteome</keyword>
<dbReference type="Proteomes" id="UP000193642">
    <property type="component" value="Unassembled WGS sequence"/>
</dbReference>
<dbReference type="PROSITE" id="PS00733">
    <property type="entry name" value="RIBOSOMAL_S26E"/>
    <property type="match status" value="1"/>
</dbReference>
<dbReference type="Gene3D" id="3.30.1740.20">
    <property type="entry name" value="Ribosomal protein S26e"/>
    <property type="match status" value="1"/>
</dbReference>
<evidence type="ECO:0000256" key="4">
    <source>
        <dbReference type="RuleBase" id="RU363128"/>
    </source>
</evidence>
<keyword evidence="3 4" id="KW-0687">Ribonucleoprotein</keyword>
<sequence length="72" mass="8218">MIEAAAVRDMADASVYEEYALPKMYLKIHYCVSCAIHGKVVRIRSVEERRNRAPPQRFRIKDGKKVNPAAKA</sequence>
<comment type="caution">
    <text evidence="5">The sequence shown here is derived from an EMBL/GenBank/DDBJ whole genome shotgun (WGS) entry which is preliminary data.</text>
</comment>
<accession>A0A1Y2CAP9</accession>
<proteinExistence type="inferred from homology"/>
<evidence type="ECO:0000256" key="2">
    <source>
        <dbReference type="ARBA" id="ARBA00022980"/>
    </source>
</evidence>
<name>A0A1Y2CAP9_9FUNG</name>
<reference evidence="5 6" key="1">
    <citation type="submission" date="2016-07" db="EMBL/GenBank/DDBJ databases">
        <title>Pervasive Adenine N6-methylation of Active Genes in Fungi.</title>
        <authorList>
            <consortium name="DOE Joint Genome Institute"/>
            <person name="Mondo S.J."/>
            <person name="Dannebaum R.O."/>
            <person name="Kuo R.C."/>
            <person name="Labutti K."/>
            <person name="Haridas S."/>
            <person name="Kuo A."/>
            <person name="Salamov A."/>
            <person name="Ahrendt S.R."/>
            <person name="Lipzen A."/>
            <person name="Sullivan W."/>
            <person name="Andreopoulos W.B."/>
            <person name="Clum A."/>
            <person name="Lindquist E."/>
            <person name="Daum C."/>
            <person name="Ramamoorthy G.K."/>
            <person name="Gryganskyi A."/>
            <person name="Culley D."/>
            <person name="Magnuson J.K."/>
            <person name="James T.Y."/>
            <person name="O'Malley M.A."/>
            <person name="Stajich J.E."/>
            <person name="Spatafora J.W."/>
            <person name="Visel A."/>
            <person name="Grigoriev I.V."/>
        </authorList>
    </citation>
    <scope>NUCLEOTIDE SEQUENCE [LARGE SCALE GENOMIC DNA]</scope>
    <source>
        <strain evidence="5 6">JEL800</strain>
    </source>
</reference>
<dbReference type="AlphaFoldDB" id="A0A1Y2CAP9"/>
<evidence type="ECO:0000256" key="3">
    <source>
        <dbReference type="ARBA" id="ARBA00023274"/>
    </source>
</evidence>
<dbReference type="EMBL" id="MCGO01000023">
    <property type="protein sequence ID" value="ORY44110.1"/>
    <property type="molecule type" value="Genomic_DNA"/>
</dbReference>
<dbReference type="STRING" id="329046.A0A1Y2CAP9"/>
<dbReference type="PANTHER" id="PTHR12538">
    <property type="entry name" value="40S RIBOSOMAL PROTEIN S26"/>
    <property type="match status" value="1"/>
</dbReference>
<evidence type="ECO:0000313" key="6">
    <source>
        <dbReference type="Proteomes" id="UP000193642"/>
    </source>
</evidence>
<dbReference type="InterPro" id="IPR000892">
    <property type="entry name" value="Ribosomal_eS26"/>
</dbReference>
<dbReference type="PANTHER" id="PTHR12538:SF0">
    <property type="entry name" value="40S RIBOSOMAL PROTEIN S26"/>
    <property type="match status" value="1"/>
</dbReference>
<gene>
    <name evidence="5" type="ORF">BCR33DRAFT_717194</name>
</gene>